<dbReference type="EMBL" id="PVZC01000004">
    <property type="protein sequence ID" value="PRX98880.1"/>
    <property type="molecule type" value="Genomic_DNA"/>
</dbReference>
<dbReference type="SUPFAM" id="SSF161111">
    <property type="entry name" value="Cation efflux protein transmembrane domain-like"/>
    <property type="match status" value="1"/>
</dbReference>
<dbReference type="InterPro" id="IPR027469">
    <property type="entry name" value="Cation_efflux_TMD_sf"/>
</dbReference>
<evidence type="ECO:0000256" key="1">
    <source>
        <dbReference type="ARBA" id="ARBA00004141"/>
    </source>
</evidence>
<evidence type="ECO:0000256" key="2">
    <source>
        <dbReference type="ARBA" id="ARBA00008114"/>
    </source>
</evidence>
<comment type="subcellular location">
    <subcellularLocation>
        <location evidence="1">Membrane</location>
        <topology evidence="1">Multi-pass membrane protein</topology>
    </subcellularLocation>
</comment>
<feature type="transmembrane region" description="Helical" evidence="8">
    <location>
        <begin position="180"/>
        <end position="202"/>
    </location>
</feature>
<dbReference type="GO" id="GO:0005886">
    <property type="term" value="C:plasma membrane"/>
    <property type="evidence" value="ECO:0007669"/>
    <property type="project" value="TreeGrafter"/>
</dbReference>
<dbReference type="InterPro" id="IPR002524">
    <property type="entry name" value="Cation_efflux"/>
</dbReference>
<sequence>MVPQLRRPSSCLVAAMDLTCDPHGMGTGHGHAEARTAGRPGRWRRVRHTLGHWLSPHTHGHADSLDAAVEGSAEGMRAVWIGLAGLGATFLAQLAVVAASGSVALAADTVHNLADALTAVPLGIAFLTARRPADRRYTYGYGRAEDLAGVFVVLAIAASAAWAAFEAVRRLAEPAEVHHLGWVAAAGLVGFLGNEAVALYRVRVGRRIGSAALVADGLHARVDGLTSLAVVAGAGGVALGLPLADPVAALAICVLILGVLRSAALQVYWRLMDAVEPERTDAARAAALTAPGVAGLAELRLRWIGNRLRAEAVVLADPALSLPAADELAERVRRALIGSVPRLADAMVRVSPAGAGSAVERGDGGGEVGLDRRAPQLE</sequence>
<evidence type="ECO:0000256" key="4">
    <source>
        <dbReference type="ARBA" id="ARBA00022692"/>
    </source>
</evidence>
<evidence type="ECO:0000256" key="7">
    <source>
        <dbReference type="SAM" id="MobiDB-lite"/>
    </source>
</evidence>
<keyword evidence="6 8" id="KW-0472">Membrane</keyword>
<evidence type="ECO:0000259" key="9">
    <source>
        <dbReference type="Pfam" id="PF01545"/>
    </source>
</evidence>
<gene>
    <name evidence="11" type="ORF">CLV72_104460</name>
</gene>
<feature type="transmembrane region" description="Helical" evidence="8">
    <location>
        <begin position="247"/>
        <end position="269"/>
    </location>
</feature>
<accession>A0A2T0Q536</accession>
<dbReference type="FunFam" id="1.20.1510.10:FF:000006">
    <property type="entry name" value="Divalent cation efflux transporter"/>
    <property type="match status" value="1"/>
</dbReference>
<dbReference type="GO" id="GO:0015341">
    <property type="term" value="F:zinc efflux antiporter activity"/>
    <property type="evidence" value="ECO:0007669"/>
    <property type="project" value="TreeGrafter"/>
</dbReference>
<dbReference type="Proteomes" id="UP000237846">
    <property type="component" value="Unassembled WGS sequence"/>
</dbReference>
<dbReference type="InterPro" id="IPR050291">
    <property type="entry name" value="CDF_Transporter"/>
</dbReference>
<dbReference type="InterPro" id="IPR036837">
    <property type="entry name" value="Cation_efflux_CTD_sf"/>
</dbReference>
<dbReference type="InterPro" id="IPR027470">
    <property type="entry name" value="Cation_efflux_CTD"/>
</dbReference>
<dbReference type="SUPFAM" id="SSF160240">
    <property type="entry name" value="Cation efflux protein cytoplasmic domain-like"/>
    <property type="match status" value="1"/>
</dbReference>
<feature type="transmembrane region" description="Helical" evidence="8">
    <location>
        <begin position="78"/>
        <end position="98"/>
    </location>
</feature>
<dbReference type="AlphaFoldDB" id="A0A2T0Q536"/>
<feature type="transmembrane region" description="Helical" evidence="8">
    <location>
        <begin position="222"/>
        <end position="241"/>
    </location>
</feature>
<dbReference type="PANTHER" id="PTHR43840">
    <property type="entry name" value="MITOCHONDRIAL METAL TRANSPORTER 1-RELATED"/>
    <property type="match status" value="1"/>
</dbReference>
<proteinExistence type="inferred from homology"/>
<name>A0A2T0Q536_9ACTN</name>
<evidence type="ECO:0000256" key="8">
    <source>
        <dbReference type="SAM" id="Phobius"/>
    </source>
</evidence>
<reference evidence="11 12" key="1">
    <citation type="submission" date="2018-03" db="EMBL/GenBank/DDBJ databases">
        <title>Genomic Encyclopedia of Archaeal and Bacterial Type Strains, Phase II (KMG-II): from individual species to whole genera.</title>
        <authorList>
            <person name="Goeker M."/>
        </authorList>
    </citation>
    <scope>NUCLEOTIDE SEQUENCE [LARGE SCALE GENOMIC DNA]</scope>
    <source>
        <strain evidence="11 12">DSM 45601</strain>
    </source>
</reference>
<dbReference type="Pfam" id="PF16916">
    <property type="entry name" value="ZT_dimer"/>
    <property type="match status" value="1"/>
</dbReference>
<comment type="similarity">
    <text evidence="2">Belongs to the cation diffusion facilitator (CDF) transporter (TC 2.A.4) family.</text>
</comment>
<dbReference type="InterPro" id="IPR058533">
    <property type="entry name" value="Cation_efflux_TM"/>
</dbReference>
<dbReference type="NCBIfam" id="TIGR01297">
    <property type="entry name" value="CDF"/>
    <property type="match status" value="1"/>
</dbReference>
<comment type="caution">
    <text evidence="11">The sequence shown here is derived from an EMBL/GenBank/DDBJ whole genome shotgun (WGS) entry which is preliminary data.</text>
</comment>
<keyword evidence="12" id="KW-1185">Reference proteome</keyword>
<feature type="transmembrane region" description="Helical" evidence="8">
    <location>
        <begin position="147"/>
        <end position="165"/>
    </location>
</feature>
<evidence type="ECO:0000259" key="10">
    <source>
        <dbReference type="Pfam" id="PF16916"/>
    </source>
</evidence>
<evidence type="ECO:0000256" key="3">
    <source>
        <dbReference type="ARBA" id="ARBA00022448"/>
    </source>
</evidence>
<feature type="transmembrane region" description="Helical" evidence="8">
    <location>
        <begin position="110"/>
        <end position="127"/>
    </location>
</feature>
<dbReference type="GO" id="GO:0006882">
    <property type="term" value="P:intracellular zinc ion homeostasis"/>
    <property type="evidence" value="ECO:0007669"/>
    <property type="project" value="TreeGrafter"/>
</dbReference>
<dbReference type="GO" id="GO:0015093">
    <property type="term" value="F:ferrous iron transmembrane transporter activity"/>
    <property type="evidence" value="ECO:0007669"/>
    <property type="project" value="TreeGrafter"/>
</dbReference>
<dbReference type="Gene3D" id="1.20.1510.10">
    <property type="entry name" value="Cation efflux protein transmembrane domain"/>
    <property type="match status" value="1"/>
</dbReference>
<organism evidence="11 12">
    <name type="scientific">Allonocardiopsis opalescens</name>
    <dbReference type="NCBI Taxonomy" id="1144618"/>
    <lineage>
        <taxon>Bacteria</taxon>
        <taxon>Bacillati</taxon>
        <taxon>Actinomycetota</taxon>
        <taxon>Actinomycetes</taxon>
        <taxon>Streptosporangiales</taxon>
        <taxon>Allonocardiopsis</taxon>
    </lineage>
</organism>
<feature type="domain" description="Cation efflux protein transmembrane" evidence="9">
    <location>
        <begin position="79"/>
        <end position="263"/>
    </location>
</feature>
<keyword evidence="3" id="KW-0813">Transport</keyword>
<evidence type="ECO:0000313" key="12">
    <source>
        <dbReference type="Proteomes" id="UP000237846"/>
    </source>
</evidence>
<dbReference type="PANTHER" id="PTHR43840:SF15">
    <property type="entry name" value="MITOCHONDRIAL METAL TRANSPORTER 1-RELATED"/>
    <property type="match status" value="1"/>
</dbReference>
<dbReference type="Gene3D" id="3.30.70.1350">
    <property type="entry name" value="Cation efflux protein, cytoplasmic domain"/>
    <property type="match status" value="1"/>
</dbReference>
<feature type="region of interest" description="Disordered" evidence="7">
    <location>
        <begin position="355"/>
        <end position="378"/>
    </location>
</feature>
<protein>
    <submittedName>
        <fullName evidence="11">Cation diffusion facilitator family transporter</fullName>
    </submittedName>
</protein>
<evidence type="ECO:0000256" key="6">
    <source>
        <dbReference type="ARBA" id="ARBA00023136"/>
    </source>
</evidence>
<evidence type="ECO:0000256" key="5">
    <source>
        <dbReference type="ARBA" id="ARBA00022989"/>
    </source>
</evidence>
<feature type="compositionally biased region" description="Basic and acidic residues" evidence="7">
    <location>
        <begin position="360"/>
        <end position="378"/>
    </location>
</feature>
<feature type="domain" description="Cation efflux protein cytoplasmic" evidence="10">
    <location>
        <begin position="277"/>
        <end position="352"/>
    </location>
</feature>
<dbReference type="Pfam" id="PF01545">
    <property type="entry name" value="Cation_efflux"/>
    <property type="match status" value="1"/>
</dbReference>
<evidence type="ECO:0000313" key="11">
    <source>
        <dbReference type="EMBL" id="PRX98880.1"/>
    </source>
</evidence>
<keyword evidence="5 8" id="KW-1133">Transmembrane helix</keyword>
<keyword evidence="4 8" id="KW-0812">Transmembrane</keyword>
<dbReference type="GO" id="GO:0015086">
    <property type="term" value="F:cadmium ion transmembrane transporter activity"/>
    <property type="evidence" value="ECO:0007669"/>
    <property type="project" value="TreeGrafter"/>
</dbReference>